<comment type="subcellular location">
    <subcellularLocation>
        <location evidence="1">Cytoplasm</location>
    </subcellularLocation>
</comment>
<dbReference type="InterPro" id="IPR003442">
    <property type="entry name" value="T6A_TsaE"/>
</dbReference>
<sequence length="81" mass="9073">MKTIHITSQEELRDVAEAIVRDLGRRTVVAFRGEMGAGKTTLIREIAAVLGATDTVTSPTFAIVNQYKGANNRRIYHFDFY</sequence>
<dbReference type="AlphaFoldDB" id="K1U4D2"/>
<keyword evidence="5" id="KW-0819">tRNA processing</keyword>
<keyword evidence="4" id="KW-0963">Cytoplasm</keyword>
<keyword evidence="6" id="KW-0479">Metal-binding</keyword>
<evidence type="ECO:0000256" key="9">
    <source>
        <dbReference type="ARBA" id="ARBA00022842"/>
    </source>
</evidence>
<dbReference type="SUPFAM" id="SSF52540">
    <property type="entry name" value="P-loop containing nucleoside triphosphate hydrolases"/>
    <property type="match status" value="1"/>
</dbReference>
<proteinExistence type="inferred from homology"/>
<dbReference type="GO" id="GO:0005524">
    <property type="term" value="F:ATP binding"/>
    <property type="evidence" value="ECO:0007669"/>
    <property type="project" value="UniProtKB-KW"/>
</dbReference>
<dbReference type="NCBIfam" id="TIGR00150">
    <property type="entry name" value="T6A_YjeE"/>
    <property type="match status" value="1"/>
</dbReference>
<evidence type="ECO:0000313" key="11">
    <source>
        <dbReference type="EMBL" id="EKC74819.1"/>
    </source>
</evidence>
<keyword evidence="7" id="KW-0547">Nucleotide-binding</keyword>
<reference evidence="11" key="1">
    <citation type="journal article" date="2013" name="Environ. Microbiol.">
        <title>Microbiota from the distal guts of lean and obese adolescents exhibit partial functional redundancy besides clear differences in community structure.</title>
        <authorList>
            <person name="Ferrer M."/>
            <person name="Ruiz A."/>
            <person name="Lanza F."/>
            <person name="Haange S.B."/>
            <person name="Oberbach A."/>
            <person name="Till H."/>
            <person name="Bargiela R."/>
            <person name="Campoy C."/>
            <person name="Segura M.T."/>
            <person name="Richter M."/>
            <person name="von Bergen M."/>
            <person name="Seifert J."/>
            <person name="Suarez A."/>
        </authorList>
    </citation>
    <scope>NUCLEOTIDE SEQUENCE</scope>
</reference>
<comment type="caution">
    <text evidence="11">The sequence shown here is derived from an EMBL/GenBank/DDBJ whole genome shotgun (WGS) entry which is preliminary data.</text>
</comment>
<accession>K1U4D2</accession>
<dbReference type="GO" id="GO:0046872">
    <property type="term" value="F:metal ion binding"/>
    <property type="evidence" value="ECO:0007669"/>
    <property type="project" value="UniProtKB-KW"/>
</dbReference>
<dbReference type="InterPro" id="IPR027417">
    <property type="entry name" value="P-loop_NTPase"/>
</dbReference>
<dbReference type="GO" id="GO:0005737">
    <property type="term" value="C:cytoplasm"/>
    <property type="evidence" value="ECO:0007669"/>
    <property type="project" value="UniProtKB-SubCell"/>
</dbReference>
<evidence type="ECO:0000256" key="7">
    <source>
        <dbReference type="ARBA" id="ARBA00022741"/>
    </source>
</evidence>
<dbReference type="Gene3D" id="3.40.50.300">
    <property type="entry name" value="P-loop containing nucleotide triphosphate hydrolases"/>
    <property type="match status" value="1"/>
</dbReference>
<dbReference type="PANTHER" id="PTHR33540:SF2">
    <property type="entry name" value="TRNA THREONYLCARBAMOYLADENOSINE BIOSYNTHESIS PROTEIN TSAE"/>
    <property type="match status" value="1"/>
</dbReference>
<dbReference type="Pfam" id="PF02367">
    <property type="entry name" value="TsaE"/>
    <property type="match status" value="1"/>
</dbReference>
<organism evidence="11">
    <name type="scientific">human gut metagenome</name>
    <dbReference type="NCBI Taxonomy" id="408170"/>
    <lineage>
        <taxon>unclassified sequences</taxon>
        <taxon>metagenomes</taxon>
        <taxon>organismal metagenomes</taxon>
    </lineage>
</organism>
<feature type="non-terminal residue" evidence="11">
    <location>
        <position position="81"/>
    </location>
</feature>
<evidence type="ECO:0000256" key="8">
    <source>
        <dbReference type="ARBA" id="ARBA00022840"/>
    </source>
</evidence>
<dbReference type="GO" id="GO:0002949">
    <property type="term" value="P:tRNA threonylcarbamoyladenosine modification"/>
    <property type="evidence" value="ECO:0007669"/>
    <property type="project" value="InterPro"/>
</dbReference>
<evidence type="ECO:0000256" key="4">
    <source>
        <dbReference type="ARBA" id="ARBA00022490"/>
    </source>
</evidence>
<evidence type="ECO:0000256" key="1">
    <source>
        <dbReference type="ARBA" id="ARBA00004496"/>
    </source>
</evidence>
<keyword evidence="9" id="KW-0460">Magnesium</keyword>
<protein>
    <recommendedName>
        <fullName evidence="3">tRNA threonylcarbamoyladenosine biosynthesis protein TsaE</fullName>
    </recommendedName>
    <alternativeName>
        <fullName evidence="10">t(6)A37 threonylcarbamoyladenosine biosynthesis protein TsaE</fullName>
    </alternativeName>
</protein>
<evidence type="ECO:0000256" key="10">
    <source>
        <dbReference type="ARBA" id="ARBA00032441"/>
    </source>
</evidence>
<name>K1U4D2_9ZZZZ</name>
<dbReference type="PANTHER" id="PTHR33540">
    <property type="entry name" value="TRNA THREONYLCARBAMOYLADENOSINE BIOSYNTHESIS PROTEIN TSAE"/>
    <property type="match status" value="1"/>
</dbReference>
<keyword evidence="8" id="KW-0067">ATP-binding</keyword>
<dbReference type="EMBL" id="AJWZ01001109">
    <property type="protein sequence ID" value="EKC74819.1"/>
    <property type="molecule type" value="Genomic_DNA"/>
</dbReference>
<comment type="similarity">
    <text evidence="2">Belongs to the TsaE family.</text>
</comment>
<gene>
    <name evidence="11" type="ORF">OBE_01658</name>
</gene>
<evidence type="ECO:0000256" key="3">
    <source>
        <dbReference type="ARBA" id="ARBA00019010"/>
    </source>
</evidence>
<evidence type="ECO:0000256" key="6">
    <source>
        <dbReference type="ARBA" id="ARBA00022723"/>
    </source>
</evidence>
<evidence type="ECO:0000256" key="5">
    <source>
        <dbReference type="ARBA" id="ARBA00022694"/>
    </source>
</evidence>
<evidence type="ECO:0000256" key="2">
    <source>
        <dbReference type="ARBA" id="ARBA00007599"/>
    </source>
</evidence>